<accession>A0AAZ3QFI7</accession>
<keyword evidence="2" id="KW-1185">Reference proteome</keyword>
<dbReference type="AlphaFoldDB" id="A0AAZ3QFI7"/>
<protein>
    <submittedName>
        <fullName evidence="1">Uncharacterized protein</fullName>
    </submittedName>
</protein>
<reference evidence="1" key="3">
    <citation type="submission" date="2025-09" db="UniProtKB">
        <authorList>
            <consortium name="Ensembl"/>
        </authorList>
    </citation>
    <scope>IDENTIFICATION</scope>
</reference>
<dbReference type="Proteomes" id="UP000694402">
    <property type="component" value="Unassembled WGS sequence"/>
</dbReference>
<reference evidence="2" key="1">
    <citation type="journal article" date="2018" name="PLoS ONE">
        <title>Chinook salmon (Oncorhynchus tshawytscha) genome and transcriptome.</title>
        <authorList>
            <person name="Christensen K.A."/>
            <person name="Leong J.S."/>
            <person name="Sakhrani D."/>
            <person name="Biagi C.A."/>
            <person name="Minkley D.R."/>
            <person name="Withler R.E."/>
            <person name="Rondeau E.B."/>
            <person name="Koop B.F."/>
            <person name="Devlin R.H."/>
        </authorList>
    </citation>
    <scope>NUCLEOTIDE SEQUENCE [LARGE SCALE GENOMIC DNA]</scope>
</reference>
<dbReference type="InterPro" id="IPR036397">
    <property type="entry name" value="RNaseH_sf"/>
</dbReference>
<name>A0AAZ3QFI7_ONCTS</name>
<organism evidence="1 2">
    <name type="scientific">Oncorhynchus tshawytscha</name>
    <name type="common">Chinook salmon</name>
    <name type="synonym">Salmo tshawytscha</name>
    <dbReference type="NCBI Taxonomy" id="74940"/>
    <lineage>
        <taxon>Eukaryota</taxon>
        <taxon>Metazoa</taxon>
        <taxon>Chordata</taxon>
        <taxon>Craniata</taxon>
        <taxon>Vertebrata</taxon>
        <taxon>Euteleostomi</taxon>
        <taxon>Actinopterygii</taxon>
        <taxon>Neopterygii</taxon>
        <taxon>Teleostei</taxon>
        <taxon>Protacanthopterygii</taxon>
        <taxon>Salmoniformes</taxon>
        <taxon>Salmonidae</taxon>
        <taxon>Salmoninae</taxon>
        <taxon>Oncorhynchus</taxon>
    </lineage>
</organism>
<evidence type="ECO:0000313" key="1">
    <source>
        <dbReference type="Ensembl" id="ENSOTSP00005127095.1"/>
    </source>
</evidence>
<sequence>MCGSYREAWKRRCDGDTVSDLFRIQGTLNQHGYHSILQRYAIQSGMCLVGLSFVFQQDNDPKHTSRLCKCYLTKKESDGVLRQITWPPQSPNLNPIEMVWVELDGRVKEKQSTRAQHMWELLQDCWKRVPGKAVIKAKGGFFEESKI</sequence>
<dbReference type="Ensembl" id="ENSOTST00005167947.1">
    <property type="protein sequence ID" value="ENSOTSP00005127095.1"/>
    <property type="gene ID" value="ENSOTSG00005072596.1"/>
</dbReference>
<reference evidence="1" key="2">
    <citation type="submission" date="2025-08" db="UniProtKB">
        <authorList>
            <consortium name="Ensembl"/>
        </authorList>
    </citation>
    <scope>IDENTIFICATION</scope>
</reference>
<proteinExistence type="predicted"/>
<dbReference type="Gene3D" id="3.30.420.10">
    <property type="entry name" value="Ribonuclease H-like superfamily/Ribonuclease H"/>
    <property type="match status" value="1"/>
</dbReference>
<evidence type="ECO:0000313" key="2">
    <source>
        <dbReference type="Proteomes" id="UP000694402"/>
    </source>
</evidence>
<dbReference type="GeneTree" id="ENSGT00940000166084"/>
<dbReference type="GO" id="GO:0003676">
    <property type="term" value="F:nucleic acid binding"/>
    <property type="evidence" value="ECO:0007669"/>
    <property type="project" value="InterPro"/>
</dbReference>